<gene>
    <name evidence="2" type="ORF">P8A22_10320</name>
</gene>
<evidence type="ECO:0000313" key="2">
    <source>
        <dbReference type="EMBL" id="WLQ40358.1"/>
    </source>
</evidence>
<feature type="region of interest" description="Disordered" evidence="1">
    <location>
        <begin position="81"/>
        <end position="100"/>
    </location>
</feature>
<feature type="compositionally biased region" description="Basic and acidic residues" evidence="1">
    <location>
        <begin position="81"/>
        <end position="90"/>
    </location>
</feature>
<dbReference type="Pfam" id="PF13384">
    <property type="entry name" value="HTH_23"/>
    <property type="match status" value="1"/>
</dbReference>
<dbReference type="EMBL" id="CP120992">
    <property type="protein sequence ID" value="WLQ40358.1"/>
    <property type="molecule type" value="Genomic_DNA"/>
</dbReference>
<feature type="region of interest" description="Disordered" evidence="1">
    <location>
        <begin position="114"/>
        <end position="135"/>
    </location>
</feature>
<keyword evidence="3" id="KW-1185">Reference proteome</keyword>
<accession>A0ABY9I0I2</accession>
<evidence type="ECO:0000313" key="3">
    <source>
        <dbReference type="Proteomes" id="UP001229952"/>
    </source>
</evidence>
<name>A0ABY9I0I2_9ACTN</name>
<dbReference type="InterPro" id="IPR009057">
    <property type="entry name" value="Homeodomain-like_sf"/>
</dbReference>
<protein>
    <submittedName>
        <fullName evidence="2">Helix-turn-helix domain containing protein</fullName>
    </submittedName>
</protein>
<sequence>MRNAQGGGLTAERRAFREQLRLETGVRFEAGEKTSVIARDLRVSERSVERWRRAWLEGGIQALRSASRAAEPLSAAVADHRYTTRPDPRPTLRRGCWPRPAGLPRRSWGAKWDQTHLPEGPSATPGLVGLPDQVW</sequence>
<dbReference type="Proteomes" id="UP001229952">
    <property type="component" value="Chromosome"/>
</dbReference>
<proteinExistence type="predicted"/>
<dbReference type="SUPFAM" id="SSF46689">
    <property type="entry name" value="Homeodomain-like"/>
    <property type="match status" value="1"/>
</dbReference>
<reference evidence="2 3" key="1">
    <citation type="submission" date="2023-03" db="EMBL/GenBank/DDBJ databases">
        <title>Isolation and description of six Streptomyces strains from soil environments, able to metabolize different microbial glucans.</title>
        <authorList>
            <person name="Widen T."/>
            <person name="Larsbrink J."/>
        </authorList>
    </citation>
    <scope>NUCLEOTIDE SEQUENCE [LARGE SCALE GENOMIC DNA]</scope>
    <source>
        <strain evidence="2 3">Mut2</strain>
    </source>
</reference>
<organism evidence="2 3">
    <name type="scientific">Streptomyces laculatispora</name>
    <dbReference type="NCBI Taxonomy" id="887464"/>
    <lineage>
        <taxon>Bacteria</taxon>
        <taxon>Bacillati</taxon>
        <taxon>Actinomycetota</taxon>
        <taxon>Actinomycetes</taxon>
        <taxon>Kitasatosporales</taxon>
        <taxon>Streptomycetaceae</taxon>
        <taxon>Streptomyces</taxon>
    </lineage>
</organism>
<evidence type="ECO:0000256" key="1">
    <source>
        <dbReference type="SAM" id="MobiDB-lite"/>
    </source>
</evidence>